<keyword evidence="2" id="KW-1185">Reference proteome</keyword>
<name>A0A0V1GC54_TRIPS</name>
<sequence>MNAHTSSRRHGNAFCCLLRMPNGIAKEEERQ</sequence>
<organism evidence="1 2">
    <name type="scientific">Trichinella pseudospiralis</name>
    <name type="common">Parasitic roundworm</name>
    <dbReference type="NCBI Taxonomy" id="6337"/>
    <lineage>
        <taxon>Eukaryota</taxon>
        <taxon>Metazoa</taxon>
        <taxon>Ecdysozoa</taxon>
        <taxon>Nematoda</taxon>
        <taxon>Enoplea</taxon>
        <taxon>Dorylaimia</taxon>
        <taxon>Trichinellida</taxon>
        <taxon>Trichinellidae</taxon>
        <taxon>Trichinella</taxon>
    </lineage>
</organism>
<evidence type="ECO:0000313" key="1">
    <source>
        <dbReference type="EMBL" id="KRY95850.1"/>
    </source>
</evidence>
<dbReference type="Proteomes" id="UP000054805">
    <property type="component" value="Unassembled WGS sequence"/>
</dbReference>
<gene>
    <name evidence="1" type="ORF">T4B_8114</name>
</gene>
<reference evidence="1 2" key="1">
    <citation type="submission" date="2015-01" db="EMBL/GenBank/DDBJ databases">
        <title>Evolution of Trichinella species and genotypes.</title>
        <authorList>
            <person name="Korhonen P.K."/>
            <person name="Edoardo P."/>
            <person name="Giuseppe L.R."/>
            <person name="Gasser R.B."/>
        </authorList>
    </citation>
    <scope>NUCLEOTIDE SEQUENCE [LARGE SCALE GENOMIC DNA]</scope>
    <source>
        <strain evidence="1">ISS588</strain>
    </source>
</reference>
<proteinExistence type="predicted"/>
<evidence type="ECO:0000313" key="2">
    <source>
        <dbReference type="Proteomes" id="UP000054805"/>
    </source>
</evidence>
<comment type="caution">
    <text evidence="1">The sequence shown here is derived from an EMBL/GenBank/DDBJ whole genome shotgun (WGS) entry which is preliminary data.</text>
</comment>
<accession>A0A0V1GC54</accession>
<dbReference type="EMBL" id="JYDS01003737">
    <property type="protein sequence ID" value="KRY95850.1"/>
    <property type="molecule type" value="Genomic_DNA"/>
</dbReference>
<protein>
    <submittedName>
        <fullName evidence="1">Uncharacterized protein</fullName>
    </submittedName>
</protein>
<dbReference type="AlphaFoldDB" id="A0A0V1GC54"/>